<dbReference type="GO" id="GO:0003677">
    <property type="term" value="F:DNA binding"/>
    <property type="evidence" value="ECO:0007669"/>
    <property type="project" value="UniProtKB-KW"/>
</dbReference>
<keyword evidence="8" id="KW-1185">Reference proteome</keyword>
<evidence type="ECO:0000256" key="4">
    <source>
        <dbReference type="ARBA" id="ARBA00023242"/>
    </source>
</evidence>
<dbReference type="EMBL" id="JACAZI010000002">
    <property type="protein sequence ID" value="KAF7368320.1"/>
    <property type="molecule type" value="Genomic_DNA"/>
</dbReference>
<protein>
    <submittedName>
        <fullName evidence="7">Zn(2)-C6 fungal-type domain-containing protein</fullName>
    </submittedName>
</protein>
<accession>A0A8H7DBG7</accession>
<dbReference type="AlphaFoldDB" id="A0A8H7DBG7"/>
<evidence type="ECO:0000256" key="2">
    <source>
        <dbReference type="ARBA" id="ARBA00022723"/>
    </source>
</evidence>
<reference evidence="7" key="1">
    <citation type="submission" date="2020-05" db="EMBL/GenBank/DDBJ databases">
        <title>Mycena genomes resolve the evolution of fungal bioluminescence.</title>
        <authorList>
            <person name="Tsai I.J."/>
        </authorList>
    </citation>
    <scope>NUCLEOTIDE SEQUENCE</scope>
    <source>
        <strain evidence="7">CCC161011</strain>
    </source>
</reference>
<dbReference type="PANTHER" id="PTHR46910:SF3">
    <property type="entry name" value="HALOTOLERANCE PROTEIN 9-RELATED"/>
    <property type="match status" value="1"/>
</dbReference>
<dbReference type="InterPro" id="IPR007219">
    <property type="entry name" value="XnlR_reg_dom"/>
</dbReference>
<dbReference type="PANTHER" id="PTHR46910">
    <property type="entry name" value="TRANSCRIPTION FACTOR PDR1"/>
    <property type="match status" value="1"/>
</dbReference>
<gene>
    <name evidence="7" type="ORF">MVEN_00153300</name>
</gene>
<dbReference type="GO" id="GO:0005634">
    <property type="term" value="C:nucleus"/>
    <property type="evidence" value="ECO:0007669"/>
    <property type="project" value="UniProtKB-SubCell"/>
</dbReference>
<feature type="domain" description="Xylanolytic transcriptional activator regulatory" evidence="6">
    <location>
        <begin position="162"/>
        <end position="235"/>
    </location>
</feature>
<dbReference type="Proteomes" id="UP000620124">
    <property type="component" value="Unassembled WGS sequence"/>
</dbReference>
<dbReference type="GO" id="GO:0008270">
    <property type="term" value="F:zinc ion binding"/>
    <property type="evidence" value="ECO:0007669"/>
    <property type="project" value="InterPro"/>
</dbReference>
<evidence type="ECO:0000256" key="1">
    <source>
        <dbReference type="ARBA" id="ARBA00004123"/>
    </source>
</evidence>
<evidence type="ECO:0000313" key="7">
    <source>
        <dbReference type="EMBL" id="KAF7368320.1"/>
    </source>
</evidence>
<dbReference type="SMART" id="SM00906">
    <property type="entry name" value="Fungal_trans"/>
    <property type="match status" value="1"/>
</dbReference>
<dbReference type="CDD" id="cd12148">
    <property type="entry name" value="fungal_TF_MHR"/>
    <property type="match status" value="1"/>
</dbReference>
<evidence type="ECO:0000313" key="8">
    <source>
        <dbReference type="Proteomes" id="UP000620124"/>
    </source>
</evidence>
<dbReference type="GO" id="GO:0003700">
    <property type="term" value="F:DNA-binding transcription factor activity"/>
    <property type="evidence" value="ECO:0007669"/>
    <property type="project" value="InterPro"/>
</dbReference>
<dbReference type="OrthoDB" id="2991431at2759"/>
<keyword evidence="3" id="KW-0238">DNA-binding</keyword>
<proteinExistence type="predicted"/>
<dbReference type="InterPro" id="IPR050987">
    <property type="entry name" value="AtrR-like"/>
</dbReference>
<dbReference type="Pfam" id="PF04082">
    <property type="entry name" value="Fungal_trans"/>
    <property type="match status" value="1"/>
</dbReference>
<evidence type="ECO:0000256" key="5">
    <source>
        <dbReference type="SAM" id="MobiDB-lite"/>
    </source>
</evidence>
<sequence>MLVKTAVDVKKDNEQSSMRRQTPPLLKPWALKPWESRHWIPPHTWTFPDNSLMESLVSLYFLNVNCFIPVLHRPIFEECLKHRLHMSHPGFGTVVLLVCALGSLYLTGPDPTKVDRETMAWKWYNQVEMCGHFLCQLPTLYDLQAYCLAAQFLHCTSNPRFAWIIVGFALRLVQDVALHRGKPRGPTITADEELEKRALWTLLFLDTQISGFLGRYAALDVVEIDISLPCECDDDYWRSSGPGFQPPDKPSVLAFFNCLLQLYRIFHFTIRSLYTTRASHLRSRTINDLPDIAMELDSALDKWFCTIPEHLLWNQDQSSSLFFDQSAVLNCFYCYTRILINRPSIPGLFSMPPPSFENPIALEICVEAARSCIEVADTHRQRRSDSCYPLFFSQGPVFTAATILIIGHWSHSNEQPEAIDDLALVRTAINIFHTQQERWPSSEFYATVLERLISIEGNSQAQLDYHNSLPVQPDLHTSSDWIRGHSALSRVTAPIWTEGQMVDEEALDDAPQVAIPPAFVGDEEIIPRQARRPRVIG</sequence>
<keyword evidence="4" id="KW-0539">Nucleus</keyword>
<name>A0A8H7DBG7_9AGAR</name>
<comment type="caution">
    <text evidence="7">The sequence shown here is derived from an EMBL/GenBank/DDBJ whole genome shotgun (WGS) entry which is preliminary data.</text>
</comment>
<evidence type="ECO:0000256" key="3">
    <source>
        <dbReference type="ARBA" id="ARBA00023125"/>
    </source>
</evidence>
<dbReference type="GO" id="GO:0006351">
    <property type="term" value="P:DNA-templated transcription"/>
    <property type="evidence" value="ECO:0007669"/>
    <property type="project" value="InterPro"/>
</dbReference>
<feature type="region of interest" description="Disordered" evidence="5">
    <location>
        <begin position="1"/>
        <end position="20"/>
    </location>
</feature>
<evidence type="ECO:0000259" key="6">
    <source>
        <dbReference type="SMART" id="SM00906"/>
    </source>
</evidence>
<comment type="subcellular location">
    <subcellularLocation>
        <location evidence="1">Nucleus</location>
    </subcellularLocation>
</comment>
<keyword evidence="2" id="KW-0479">Metal-binding</keyword>
<organism evidence="7 8">
    <name type="scientific">Mycena venus</name>
    <dbReference type="NCBI Taxonomy" id="2733690"/>
    <lineage>
        <taxon>Eukaryota</taxon>
        <taxon>Fungi</taxon>
        <taxon>Dikarya</taxon>
        <taxon>Basidiomycota</taxon>
        <taxon>Agaricomycotina</taxon>
        <taxon>Agaricomycetes</taxon>
        <taxon>Agaricomycetidae</taxon>
        <taxon>Agaricales</taxon>
        <taxon>Marasmiineae</taxon>
        <taxon>Mycenaceae</taxon>
        <taxon>Mycena</taxon>
    </lineage>
</organism>